<gene>
    <name evidence="3" type="primary">gpsm3</name>
</gene>
<keyword evidence="2" id="KW-1185">Reference proteome</keyword>
<dbReference type="Gene3D" id="1.25.40.10">
    <property type="entry name" value="Tetratricopeptide repeat domain"/>
    <property type="match status" value="2"/>
</dbReference>
<dbReference type="GO" id="GO:0030695">
    <property type="term" value="F:GTPase regulator activity"/>
    <property type="evidence" value="ECO:0007669"/>
    <property type="project" value="InterPro"/>
</dbReference>
<feature type="region of interest" description="Disordered" evidence="1">
    <location>
        <begin position="31"/>
        <end position="160"/>
    </location>
</feature>
<reference evidence="3" key="1">
    <citation type="submission" date="2025-08" db="UniProtKB">
        <authorList>
            <consortium name="RefSeq"/>
        </authorList>
    </citation>
    <scope>IDENTIFICATION</scope>
</reference>
<dbReference type="GO" id="GO:0050727">
    <property type="term" value="P:regulation of inflammatory response"/>
    <property type="evidence" value="ECO:0007669"/>
    <property type="project" value="InterPro"/>
</dbReference>
<feature type="compositionally biased region" description="Basic and acidic residues" evidence="1">
    <location>
        <begin position="67"/>
        <end position="130"/>
    </location>
</feature>
<dbReference type="InterPro" id="IPR011990">
    <property type="entry name" value="TPR-like_helical_dom_sf"/>
</dbReference>
<accession>A0A6P7JYY1</accession>
<proteinExistence type="predicted"/>
<dbReference type="Pfam" id="PF02188">
    <property type="entry name" value="GoLoco"/>
    <property type="match status" value="3"/>
</dbReference>
<dbReference type="Proteomes" id="UP000515145">
    <property type="component" value="Chromosome 16"/>
</dbReference>
<evidence type="ECO:0000313" key="3">
    <source>
        <dbReference type="RefSeq" id="XP_028280731.1"/>
    </source>
</evidence>
<dbReference type="InParanoid" id="A0A6P7JYY1"/>
<dbReference type="PANTHER" id="PTHR47617">
    <property type="entry name" value="G-PROTEIN SIGNALING MODULATOR 3"/>
    <property type="match status" value="1"/>
</dbReference>
<dbReference type="PROSITE" id="PS50877">
    <property type="entry name" value="GOLOCO"/>
    <property type="match status" value="4"/>
</dbReference>
<dbReference type="AlphaFoldDB" id="A0A6P7JYY1"/>
<dbReference type="GeneID" id="114448169"/>
<protein>
    <submittedName>
        <fullName evidence="3">G-protein-signaling modulator 1</fullName>
    </submittedName>
</protein>
<sequence length="331" mass="37685">MDCAGIKVEMAEEKLLEPLVITEDGDVTEGAVTRGETSISTGIIENFGKESTLKEEEEHTAEDENEQDKTASKMSFKEQTHTEHGKAQENKQEEIESASDRKNRDDSGGERQTKEVMKSEEKLSNAEVEKGTQNGPHVDVNPTEKPLEEEDLKKAHRPTPDFPEALYELLCTLQEGRRLNDQRCSFRLESRVRRRCHSEPNTTKPSNRVVFSSMTSLQKEEFFELVATTQARRLDDQRAQLERSPLPKPKGRSFRGSIKQLSFVKKPGPVPVPKEDLYNMILTTQAQGRLEDQRSRAPGPMDDEDFFSLLLRVQGGRMDEQRTELPRLLQT</sequence>
<evidence type="ECO:0000313" key="2">
    <source>
        <dbReference type="Proteomes" id="UP000515145"/>
    </source>
</evidence>
<feature type="compositionally biased region" description="Basic and acidic residues" evidence="1">
    <location>
        <begin position="47"/>
        <end position="57"/>
    </location>
</feature>
<dbReference type="CTD" id="63940"/>
<evidence type="ECO:0000256" key="1">
    <source>
        <dbReference type="SAM" id="MobiDB-lite"/>
    </source>
</evidence>
<dbReference type="SMART" id="SM00390">
    <property type="entry name" value="GoLoco"/>
    <property type="match status" value="4"/>
</dbReference>
<dbReference type="InterPro" id="IPR042888">
    <property type="entry name" value="GPSM3"/>
</dbReference>
<dbReference type="RefSeq" id="XP_028280731.1">
    <property type="nucleotide sequence ID" value="XM_028424930.1"/>
</dbReference>
<dbReference type="OrthoDB" id="286233at2759"/>
<dbReference type="InterPro" id="IPR003109">
    <property type="entry name" value="GoLoco_motif"/>
</dbReference>
<organism evidence="2 3">
    <name type="scientific">Parambassis ranga</name>
    <name type="common">Indian glassy fish</name>
    <dbReference type="NCBI Taxonomy" id="210632"/>
    <lineage>
        <taxon>Eukaryota</taxon>
        <taxon>Metazoa</taxon>
        <taxon>Chordata</taxon>
        <taxon>Craniata</taxon>
        <taxon>Vertebrata</taxon>
        <taxon>Euteleostomi</taxon>
        <taxon>Actinopterygii</taxon>
        <taxon>Neopterygii</taxon>
        <taxon>Teleostei</taxon>
        <taxon>Neoteleostei</taxon>
        <taxon>Acanthomorphata</taxon>
        <taxon>Ovalentaria</taxon>
        <taxon>Ambassidae</taxon>
        <taxon>Parambassis</taxon>
    </lineage>
</organism>
<dbReference type="PANTHER" id="PTHR47617:SF1">
    <property type="entry name" value="G-PROTEIN-SIGNALING MODULATOR 3"/>
    <property type="match status" value="1"/>
</dbReference>
<name>A0A6P7JYY1_9TELE</name>